<dbReference type="EMBL" id="MAMP01000021">
    <property type="protein sequence ID" value="OES44805.1"/>
    <property type="molecule type" value="Genomic_DNA"/>
</dbReference>
<dbReference type="InterPro" id="IPR050345">
    <property type="entry name" value="Aliph_Amidase/BUP"/>
</dbReference>
<dbReference type="STRING" id="1714016.BA724_05895"/>
<dbReference type="AlphaFoldDB" id="A0A1E7DP68"/>
<keyword evidence="1" id="KW-0378">Hydrolase</keyword>
<dbReference type="OrthoDB" id="9811121at2"/>
<dbReference type="PANTHER" id="PTHR43674:SF12">
    <property type="entry name" value="NITRILASE C965.09-RELATED"/>
    <property type="match status" value="1"/>
</dbReference>
<reference evidence="3 4" key="1">
    <citation type="submission" date="2016-06" db="EMBL/GenBank/DDBJ databases">
        <title>Domibacillus iocasae genome sequencing.</title>
        <authorList>
            <person name="Verma A."/>
            <person name="Pal Y."/>
            <person name="Ojha A.K."/>
            <person name="Krishnamurthi S."/>
        </authorList>
    </citation>
    <scope>NUCLEOTIDE SEQUENCE [LARGE SCALE GENOMIC DNA]</scope>
    <source>
        <strain evidence="3 4">DSM 29979</strain>
    </source>
</reference>
<dbReference type="Gene3D" id="3.60.110.10">
    <property type="entry name" value="Carbon-nitrogen hydrolase"/>
    <property type="match status" value="1"/>
</dbReference>
<gene>
    <name evidence="3" type="ORF">BA724_05895</name>
</gene>
<dbReference type="InterPro" id="IPR036526">
    <property type="entry name" value="C-N_Hydrolase_sf"/>
</dbReference>
<keyword evidence="4" id="KW-1185">Reference proteome</keyword>
<sequence>MQKLTNASVAIVQSLFKKGCFYENQQCMEQSVQTTLKTNPAAVIFLFPELTLSGYSLERSVLEEAAERREEEAGFVKSLAKWHGVYIVYGYAEKKDGKFYNTAEMVGPDGSTKAVYRKIHLTPFERGVFEAGSELVVAKTEWGTAGLMICWDLAFPEMARSLALKGADILLVPAAWEKPYEQPFQTFCEARAMENNVFVAACNHNGTTDGLHFFGHSSLFTPGGEKWADAQEHSTVVTGLLDWEERKRWKSRFFSMMDERRPDVYEGGGLLDYSKNH</sequence>
<feature type="domain" description="CN hydrolase" evidence="2">
    <location>
        <begin position="7"/>
        <end position="243"/>
    </location>
</feature>
<evidence type="ECO:0000313" key="4">
    <source>
        <dbReference type="Proteomes" id="UP000095658"/>
    </source>
</evidence>
<dbReference type="SUPFAM" id="SSF56317">
    <property type="entry name" value="Carbon-nitrogen hydrolase"/>
    <property type="match status" value="1"/>
</dbReference>
<dbReference type="GO" id="GO:0016811">
    <property type="term" value="F:hydrolase activity, acting on carbon-nitrogen (but not peptide) bonds, in linear amides"/>
    <property type="evidence" value="ECO:0007669"/>
    <property type="project" value="TreeGrafter"/>
</dbReference>
<protein>
    <recommendedName>
        <fullName evidence="2">CN hydrolase domain-containing protein</fullName>
    </recommendedName>
</protein>
<evidence type="ECO:0000313" key="3">
    <source>
        <dbReference type="EMBL" id="OES44805.1"/>
    </source>
</evidence>
<comment type="caution">
    <text evidence="3">The sequence shown here is derived from an EMBL/GenBank/DDBJ whole genome shotgun (WGS) entry which is preliminary data.</text>
</comment>
<dbReference type="InterPro" id="IPR003010">
    <property type="entry name" value="C-N_Hydrolase"/>
</dbReference>
<dbReference type="RefSeq" id="WP_069938428.1">
    <property type="nucleotide sequence ID" value="NZ_MAMP01000021.1"/>
</dbReference>
<proteinExistence type="predicted"/>
<dbReference type="PROSITE" id="PS50263">
    <property type="entry name" value="CN_HYDROLASE"/>
    <property type="match status" value="1"/>
</dbReference>
<evidence type="ECO:0000256" key="1">
    <source>
        <dbReference type="ARBA" id="ARBA00022801"/>
    </source>
</evidence>
<dbReference type="Pfam" id="PF00795">
    <property type="entry name" value="CN_hydrolase"/>
    <property type="match status" value="1"/>
</dbReference>
<organism evidence="3 4">
    <name type="scientific">Domibacillus iocasae</name>
    <dbReference type="NCBI Taxonomy" id="1714016"/>
    <lineage>
        <taxon>Bacteria</taxon>
        <taxon>Bacillati</taxon>
        <taxon>Bacillota</taxon>
        <taxon>Bacilli</taxon>
        <taxon>Bacillales</taxon>
        <taxon>Bacillaceae</taxon>
        <taxon>Domibacillus</taxon>
    </lineage>
</organism>
<dbReference type="Proteomes" id="UP000095658">
    <property type="component" value="Unassembled WGS sequence"/>
</dbReference>
<dbReference type="PANTHER" id="PTHR43674">
    <property type="entry name" value="NITRILASE C965.09-RELATED"/>
    <property type="match status" value="1"/>
</dbReference>
<name>A0A1E7DP68_9BACI</name>
<evidence type="ECO:0000259" key="2">
    <source>
        <dbReference type="PROSITE" id="PS50263"/>
    </source>
</evidence>
<accession>A0A1E7DP68</accession>
<dbReference type="CDD" id="cd07197">
    <property type="entry name" value="nitrilase"/>
    <property type="match status" value="1"/>
</dbReference>